<evidence type="ECO:0000313" key="3">
    <source>
        <dbReference type="Proteomes" id="UP000266841"/>
    </source>
</evidence>
<comment type="caution">
    <text evidence="2">The sequence shown here is derived from an EMBL/GenBank/DDBJ whole genome shotgun (WGS) entry which is preliminary data.</text>
</comment>
<dbReference type="EMBL" id="AGNL01046636">
    <property type="protein sequence ID" value="EJK47779.1"/>
    <property type="molecule type" value="Genomic_DNA"/>
</dbReference>
<accession>K0R711</accession>
<feature type="non-terminal residue" evidence="2">
    <location>
        <position position="1"/>
    </location>
</feature>
<evidence type="ECO:0000313" key="2">
    <source>
        <dbReference type="EMBL" id="EJK47779.1"/>
    </source>
</evidence>
<gene>
    <name evidence="2" type="ORF">THAOC_33483</name>
</gene>
<proteinExistence type="predicted"/>
<dbReference type="AlphaFoldDB" id="K0R711"/>
<protein>
    <submittedName>
        <fullName evidence="2">Uncharacterized protein</fullName>
    </submittedName>
</protein>
<sequence>RRRPPEARPSDRPRATAPSVFGTPPIDAECLSSRGPPGAEASSVFGHDDRARACILVGRDGPRRRGRGNGTRCGLPGGRARPKDEAAPPAGGKDVRDRAEVRPTHVARRRGWTSLSGNEICAAKPEAGGAARRRERRAEAVFALRGRDPRRAGRPSEQREVLAGCPSPVVTSNVAVLHRGSRDGGAGRRHIAAGGGCVAMAACSTRREG</sequence>
<feature type="region of interest" description="Disordered" evidence="1">
    <location>
        <begin position="1"/>
        <end position="105"/>
    </location>
</feature>
<reference evidence="2 3" key="1">
    <citation type="journal article" date="2012" name="Genome Biol.">
        <title>Genome and low-iron response of an oceanic diatom adapted to chronic iron limitation.</title>
        <authorList>
            <person name="Lommer M."/>
            <person name="Specht M."/>
            <person name="Roy A.S."/>
            <person name="Kraemer L."/>
            <person name="Andreson R."/>
            <person name="Gutowska M.A."/>
            <person name="Wolf J."/>
            <person name="Bergner S.V."/>
            <person name="Schilhabel M.B."/>
            <person name="Klostermeier U.C."/>
            <person name="Beiko R.G."/>
            <person name="Rosenstiel P."/>
            <person name="Hippler M."/>
            <person name="Laroche J."/>
        </authorList>
    </citation>
    <scope>NUCLEOTIDE SEQUENCE [LARGE SCALE GENOMIC DNA]</scope>
    <source>
        <strain evidence="2 3">CCMP1005</strain>
    </source>
</reference>
<feature type="compositionally biased region" description="Gly residues" evidence="1">
    <location>
        <begin position="68"/>
        <end position="77"/>
    </location>
</feature>
<evidence type="ECO:0000256" key="1">
    <source>
        <dbReference type="SAM" id="MobiDB-lite"/>
    </source>
</evidence>
<feature type="compositionally biased region" description="Basic and acidic residues" evidence="1">
    <location>
        <begin position="93"/>
        <end position="103"/>
    </location>
</feature>
<organism evidence="2 3">
    <name type="scientific">Thalassiosira oceanica</name>
    <name type="common">Marine diatom</name>
    <dbReference type="NCBI Taxonomy" id="159749"/>
    <lineage>
        <taxon>Eukaryota</taxon>
        <taxon>Sar</taxon>
        <taxon>Stramenopiles</taxon>
        <taxon>Ochrophyta</taxon>
        <taxon>Bacillariophyta</taxon>
        <taxon>Coscinodiscophyceae</taxon>
        <taxon>Thalassiosirophycidae</taxon>
        <taxon>Thalassiosirales</taxon>
        <taxon>Thalassiosiraceae</taxon>
        <taxon>Thalassiosira</taxon>
    </lineage>
</organism>
<keyword evidence="3" id="KW-1185">Reference proteome</keyword>
<dbReference type="Proteomes" id="UP000266841">
    <property type="component" value="Unassembled WGS sequence"/>
</dbReference>
<feature type="compositionally biased region" description="Basic and acidic residues" evidence="1">
    <location>
        <begin position="1"/>
        <end position="14"/>
    </location>
</feature>
<name>K0R711_THAOC</name>